<evidence type="ECO:0000256" key="1">
    <source>
        <dbReference type="SAM" id="SignalP"/>
    </source>
</evidence>
<keyword evidence="3" id="KW-1185">Reference proteome</keyword>
<name>A0A8S1XBJ1_9CILI</name>
<reference evidence="2" key="1">
    <citation type="submission" date="2021-01" db="EMBL/GenBank/DDBJ databases">
        <authorList>
            <consortium name="Genoscope - CEA"/>
            <person name="William W."/>
        </authorList>
    </citation>
    <scope>NUCLEOTIDE SEQUENCE</scope>
</reference>
<accession>A0A8S1XBJ1</accession>
<feature type="signal peptide" evidence="1">
    <location>
        <begin position="1"/>
        <end position="17"/>
    </location>
</feature>
<organism evidence="2 3">
    <name type="scientific">Paramecium pentaurelia</name>
    <dbReference type="NCBI Taxonomy" id="43138"/>
    <lineage>
        <taxon>Eukaryota</taxon>
        <taxon>Sar</taxon>
        <taxon>Alveolata</taxon>
        <taxon>Ciliophora</taxon>
        <taxon>Intramacronucleata</taxon>
        <taxon>Oligohymenophorea</taxon>
        <taxon>Peniculida</taxon>
        <taxon>Parameciidae</taxon>
        <taxon>Paramecium</taxon>
    </lineage>
</organism>
<dbReference type="AlphaFoldDB" id="A0A8S1XBJ1"/>
<dbReference type="OrthoDB" id="10364404at2759"/>
<dbReference type="EMBL" id="CAJJDO010000118">
    <property type="protein sequence ID" value="CAD8198368.1"/>
    <property type="molecule type" value="Genomic_DNA"/>
</dbReference>
<evidence type="ECO:0000313" key="2">
    <source>
        <dbReference type="EMBL" id="CAD8198368.1"/>
    </source>
</evidence>
<evidence type="ECO:0008006" key="4">
    <source>
        <dbReference type="Google" id="ProtNLM"/>
    </source>
</evidence>
<gene>
    <name evidence="2" type="ORF">PPENT_87.1.T1180093</name>
</gene>
<evidence type="ECO:0000313" key="3">
    <source>
        <dbReference type="Proteomes" id="UP000689195"/>
    </source>
</evidence>
<proteinExistence type="predicted"/>
<dbReference type="Proteomes" id="UP000689195">
    <property type="component" value="Unassembled WGS sequence"/>
</dbReference>
<sequence>MLVALLLILIEVHSKCSDRSINTCLQENNCLIVNNLCQSKQINCHELNKKNCYESQCYFNEQQQICESQNINKNIQYRILNGKKNGWKKDRQSKRQKLSEQIEETRQISYPESNYDSDQTQSNFYQNSDILNTNFEEQKIDYSKQDTIIFEIEDLEFYQEDFLDQRDEQESGFFTSSSITIIIIPIMMVQLYI</sequence>
<comment type="caution">
    <text evidence="2">The sequence shown here is derived from an EMBL/GenBank/DDBJ whole genome shotgun (WGS) entry which is preliminary data.</text>
</comment>
<protein>
    <recommendedName>
        <fullName evidence="4">Transmembrane protein</fullName>
    </recommendedName>
</protein>
<keyword evidence="1" id="KW-0732">Signal</keyword>
<feature type="chain" id="PRO_5035922185" description="Transmembrane protein" evidence="1">
    <location>
        <begin position="18"/>
        <end position="193"/>
    </location>
</feature>